<dbReference type="VEuPathDB" id="VectorBase:ACON2_034362"/>
<sequence length="310" mass="33354">LFTQNIALCTAVRAPNVKNRNYLAHFHSKPLQYRIHPETIAVMMNSEMSSSMHSGRPESDFSIECFQNYTAPEVFVQGLAGLVNQTDVEVMIRAQKQMLQRFEKTNEMLLNCNALSASRLKLATDDFKKHTKLLHDMKKDLDYIFRKIRTIKTKIGNQYPAAFAEAEAKNKPISFDEEDEIDTASRAETLDEKRDQPDGEGVGTGAGGGAPAVSTPVKGSSGGSGKPSTSKSEAPEGGAKERKKVLAGGGSRENSTVGYVKMEQSPENRKSGGGGGGGGGGSSGEQKRRSFRSAQSSSTDDSSDCTSDTG</sequence>
<dbReference type="PANTHER" id="PTHR13511">
    <property type="entry name" value="KXDL MOTIF-CONTAINING PROTEIN 1"/>
    <property type="match status" value="1"/>
</dbReference>
<accession>A0A8W7PYS8</accession>
<feature type="compositionally biased region" description="Gly residues" evidence="2">
    <location>
        <begin position="200"/>
        <end position="210"/>
    </location>
</feature>
<evidence type="ECO:0000256" key="1">
    <source>
        <dbReference type="ARBA" id="ARBA00005913"/>
    </source>
</evidence>
<protein>
    <recommendedName>
        <fullName evidence="3">KxDL domain-containing protein</fullName>
    </recommendedName>
</protein>
<organism evidence="4">
    <name type="scientific">Anopheles coluzzii</name>
    <name type="common">African malaria mosquito</name>
    <dbReference type="NCBI Taxonomy" id="1518534"/>
    <lineage>
        <taxon>Eukaryota</taxon>
        <taxon>Metazoa</taxon>
        <taxon>Ecdysozoa</taxon>
        <taxon>Arthropoda</taxon>
        <taxon>Hexapoda</taxon>
        <taxon>Insecta</taxon>
        <taxon>Pterygota</taxon>
        <taxon>Neoptera</taxon>
        <taxon>Endopterygota</taxon>
        <taxon>Diptera</taxon>
        <taxon>Nematocera</taxon>
        <taxon>Culicoidea</taxon>
        <taxon>Culicidae</taxon>
        <taxon>Anophelinae</taxon>
        <taxon>Anopheles</taxon>
    </lineage>
</organism>
<proteinExistence type="inferred from homology"/>
<dbReference type="PANTHER" id="PTHR13511:SF0">
    <property type="entry name" value="KXDL MOTIF-CONTAINING PROTEIN 1"/>
    <property type="match status" value="1"/>
</dbReference>
<feature type="compositionally biased region" description="Low complexity" evidence="2">
    <location>
        <begin position="296"/>
        <end position="310"/>
    </location>
</feature>
<evidence type="ECO:0000259" key="3">
    <source>
        <dbReference type="Pfam" id="PF10241"/>
    </source>
</evidence>
<dbReference type="EnsemblMetazoa" id="ACOM039998-RA">
    <property type="protein sequence ID" value="ACOM039998-PA.1"/>
    <property type="gene ID" value="ACOM039998"/>
</dbReference>
<feature type="compositionally biased region" description="Gly residues" evidence="2">
    <location>
        <begin position="271"/>
        <end position="283"/>
    </location>
</feature>
<dbReference type="Pfam" id="PF10241">
    <property type="entry name" value="KxDL"/>
    <property type="match status" value="1"/>
</dbReference>
<comment type="similarity">
    <text evidence="1">Belongs to the KXD1 family.</text>
</comment>
<feature type="compositionally biased region" description="Basic and acidic residues" evidence="2">
    <location>
        <begin position="186"/>
        <end position="197"/>
    </location>
</feature>
<feature type="domain" description="KxDL" evidence="3">
    <location>
        <begin position="79"/>
        <end position="163"/>
    </location>
</feature>
<name>A0A8W7PYS8_ANOCL</name>
<dbReference type="GO" id="GO:0032418">
    <property type="term" value="P:lysosome localization"/>
    <property type="evidence" value="ECO:0007669"/>
    <property type="project" value="TreeGrafter"/>
</dbReference>
<evidence type="ECO:0000256" key="2">
    <source>
        <dbReference type="SAM" id="MobiDB-lite"/>
    </source>
</evidence>
<reference evidence="4" key="1">
    <citation type="submission" date="2022-08" db="UniProtKB">
        <authorList>
            <consortium name="EnsemblMetazoa"/>
        </authorList>
    </citation>
    <scope>IDENTIFICATION</scope>
</reference>
<dbReference type="Proteomes" id="UP000075882">
    <property type="component" value="Unassembled WGS sequence"/>
</dbReference>
<feature type="region of interest" description="Disordered" evidence="2">
    <location>
        <begin position="186"/>
        <end position="310"/>
    </location>
</feature>
<dbReference type="InterPro" id="IPR039843">
    <property type="entry name" value="KXD1-like"/>
</dbReference>
<evidence type="ECO:0000313" key="4">
    <source>
        <dbReference type="EnsemblMetazoa" id="ACOM039998-PA.1"/>
    </source>
</evidence>
<dbReference type="GO" id="GO:0099078">
    <property type="term" value="C:BORC complex"/>
    <property type="evidence" value="ECO:0007669"/>
    <property type="project" value="TreeGrafter"/>
</dbReference>
<dbReference type="InterPro" id="IPR019371">
    <property type="entry name" value="KxDL_dom"/>
</dbReference>
<dbReference type="AlphaFoldDB" id="A0A8W7PYS8"/>